<reference evidence="1 2" key="2">
    <citation type="submission" date="2018-11" db="EMBL/GenBank/DDBJ databases">
        <authorList>
            <consortium name="Pathogen Informatics"/>
        </authorList>
    </citation>
    <scope>NUCLEOTIDE SEQUENCE [LARGE SCALE GENOMIC DNA]</scope>
    <source>
        <strain evidence="1 2">Egypt</strain>
    </source>
</reference>
<evidence type="ECO:0000313" key="3">
    <source>
        <dbReference type="WBParaSite" id="ECPE_0001192001-mRNA-1"/>
    </source>
</evidence>
<dbReference type="Proteomes" id="UP000272942">
    <property type="component" value="Unassembled WGS sequence"/>
</dbReference>
<accession>A0A183AY50</accession>
<evidence type="ECO:0000313" key="1">
    <source>
        <dbReference type="EMBL" id="VDP89080.1"/>
    </source>
</evidence>
<dbReference type="OrthoDB" id="6266073at2759"/>
<dbReference type="EMBL" id="UZAN01051712">
    <property type="protein sequence ID" value="VDP89080.1"/>
    <property type="molecule type" value="Genomic_DNA"/>
</dbReference>
<dbReference type="WBParaSite" id="ECPE_0001192001-mRNA-1">
    <property type="protein sequence ID" value="ECPE_0001192001-mRNA-1"/>
    <property type="gene ID" value="ECPE_0001192001"/>
</dbReference>
<sequence>MNTSASFEVIFDEKRPEANHFRPMVCVSPSPKVFAESDISMRLESADKRRMNVLTETKLKNEQHVQHVKAKREKGKEMLLNRSTEILGSLEEDLATKTLRRQQRLEEKISSAKLQVDQVMEVRTQSEAMLRESLSKQIAQDMANKENRRRSILENIKQQCQQTVSLFVDFKVLQLNIAACL</sequence>
<evidence type="ECO:0000313" key="2">
    <source>
        <dbReference type="Proteomes" id="UP000272942"/>
    </source>
</evidence>
<dbReference type="GO" id="GO:0031110">
    <property type="term" value="P:regulation of microtubule polymerization or depolymerization"/>
    <property type="evidence" value="ECO:0007669"/>
    <property type="project" value="InterPro"/>
</dbReference>
<name>A0A183AY50_9TREM</name>
<proteinExistence type="predicted"/>
<dbReference type="InterPro" id="IPR000956">
    <property type="entry name" value="Stathmin_fam"/>
</dbReference>
<organism evidence="3">
    <name type="scientific">Echinostoma caproni</name>
    <dbReference type="NCBI Taxonomy" id="27848"/>
    <lineage>
        <taxon>Eukaryota</taxon>
        <taxon>Metazoa</taxon>
        <taxon>Spiralia</taxon>
        <taxon>Lophotrochozoa</taxon>
        <taxon>Platyhelminthes</taxon>
        <taxon>Trematoda</taxon>
        <taxon>Digenea</taxon>
        <taxon>Plagiorchiida</taxon>
        <taxon>Echinostomata</taxon>
        <taxon>Echinostomatoidea</taxon>
        <taxon>Echinostomatidae</taxon>
        <taxon>Echinostoma</taxon>
    </lineage>
</organism>
<protein>
    <submittedName>
        <fullName evidence="3">Coiled-coil domain-containing protein 160</fullName>
    </submittedName>
</protein>
<reference evidence="3" key="1">
    <citation type="submission" date="2016-06" db="UniProtKB">
        <authorList>
            <consortium name="WormBaseParasite"/>
        </authorList>
    </citation>
    <scope>IDENTIFICATION</scope>
</reference>
<gene>
    <name evidence="1" type="ORF">ECPE_LOCUS11885</name>
</gene>
<dbReference type="AlphaFoldDB" id="A0A183AY50"/>
<keyword evidence="2" id="KW-1185">Reference proteome</keyword>
<dbReference type="Pfam" id="PF00836">
    <property type="entry name" value="Stathmin"/>
    <property type="match status" value="1"/>
</dbReference>